<accession>A0A5B7DZ55</accession>
<feature type="region of interest" description="Disordered" evidence="1">
    <location>
        <begin position="73"/>
        <end position="95"/>
    </location>
</feature>
<dbReference type="EMBL" id="VSRR010001541">
    <property type="protein sequence ID" value="MPC26004.1"/>
    <property type="molecule type" value="Genomic_DNA"/>
</dbReference>
<reference evidence="2 3" key="1">
    <citation type="submission" date="2019-05" db="EMBL/GenBank/DDBJ databases">
        <title>Another draft genome of Portunus trituberculatus and its Hox gene families provides insights of decapod evolution.</title>
        <authorList>
            <person name="Jeong J.-H."/>
            <person name="Song I."/>
            <person name="Kim S."/>
            <person name="Choi T."/>
            <person name="Kim D."/>
            <person name="Ryu S."/>
            <person name="Kim W."/>
        </authorList>
    </citation>
    <scope>NUCLEOTIDE SEQUENCE [LARGE SCALE GENOMIC DNA]</scope>
    <source>
        <tissue evidence="2">Muscle</tissue>
    </source>
</reference>
<dbReference type="AlphaFoldDB" id="A0A5B7DZ55"/>
<dbReference type="Proteomes" id="UP000324222">
    <property type="component" value="Unassembled WGS sequence"/>
</dbReference>
<evidence type="ECO:0000313" key="3">
    <source>
        <dbReference type="Proteomes" id="UP000324222"/>
    </source>
</evidence>
<name>A0A5B7DZ55_PORTR</name>
<comment type="caution">
    <text evidence="2">The sequence shown here is derived from an EMBL/GenBank/DDBJ whole genome shotgun (WGS) entry which is preliminary data.</text>
</comment>
<organism evidence="2 3">
    <name type="scientific">Portunus trituberculatus</name>
    <name type="common">Swimming crab</name>
    <name type="synonym">Neptunus trituberculatus</name>
    <dbReference type="NCBI Taxonomy" id="210409"/>
    <lineage>
        <taxon>Eukaryota</taxon>
        <taxon>Metazoa</taxon>
        <taxon>Ecdysozoa</taxon>
        <taxon>Arthropoda</taxon>
        <taxon>Crustacea</taxon>
        <taxon>Multicrustacea</taxon>
        <taxon>Malacostraca</taxon>
        <taxon>Eumalacostraca</taxon>
        <taxon>Eucarida</taxon>
        <taxon>Decapoda</taxon>
        <taxon>Pleocyemata</taxon>
        <taxon>Brachyura</taxon>
        <taxon>Eubrachyura</taxon>
        <taxon>Portunoidea</taxon>
        <taxon>Portunidae</taxon>
        <taxon>Portuninae</taxon>
        <taxon>Portunus</taxon>
    </lineage>
</organism>
<protein>
    <submittedName>
        <fullName evidence="2">Uncharacterized protein</fullName>
    </submittedName>
</protein>
<feature type="compositionally biased region" description="Low complexity" evidence="1">
    <location>
        <begin position="77"/>
        <end position="95"/>
    </location>
</feature>
<evidence type="ECO:0000313" key="2">
    <source>
        <dbReference type="EMBL" id="MPC26004.1"/>
    </source>
</evidence>
<keyword evidence="3" id="KW-1185">Reference proteome</keyword>
<proteinExistence type="predicted"/>
<sequence>MKRTLGDGGSSLLLFGGVRCGGAGSTLYTHHRQGPGVTQGRGTDSSVRFLDTAFPSSFSFSYHSLLPSHLDSHRHASLSSSSSSSSSSLSSSCCRSSSLASLFHAVRTV</sequence>
<evidence type="ECO:0000256" key="1">
    <source>
        <dbReference type="SAM" id="MobiDB-lite"/>
    </source>
</evidence>
<gene>
    <name evidence="2" type="ORF">E2C01_019131</name>
</gene>